<reference evidence="1" key="1">
    <citation type="journal article" date="2017" name="Science">
        <title>Giant viruses with an expanded complement of translation system components.</title>
        <authorList>
            <person name="Schulz F."/>
            <person name="Yutin N."/>
            <person name="Ivanova N.N."/>
            <person name="Ortega D.R."/>
            <person name="Lee T.K."/>
            <person name="Vierheilig J."/>
            <person name="Daims H."/>
            <person name="Horn M."/>
            <person name="Wagner M."/>
            <person name="Jensen G.J."/>
            <person name="Kyrpides N.C."/>
            <person name="Koonin E.V."/>
            <person name="Woyke T."/>
        </authorList>
    </citation>
    <scope>NUCLEOTIDE SEQUENCE</scope>
    <source>
        <strain evidence="1">KNV1</strain>
    </source>
</reference>
<organism evidence="1">
    <name type="scientific">Klosneuvirus KNV1</name>
    <dbReference type="NCBI Taxonomy" id="1977640"/>
    <lineage>
        <taxon>Viruses</taxon>
        <taxon>Varidnaviria</taxon>
        <taxon>Bamfordvirae</taxon>
        <taxon>Nucleocytoviricota</taxon>
        <taxon>Megaviricetes</taxon>
        <taxon>Imitervirales</taxon>
        <taxon>Mimiviridae</taxon>
        <taxon>Klosneuvirinae</taxon>
        <taxon>Klosneuvirus</taxon>
    </lineage>
</organism>
<name>A0A1V0SHZ7_9VIRU</name>
<dbReference type="EMBL" id="KY684108">
    <property type="protein sequence ID" value="ARF11345.1"/>
    <property type="molecule type" value="Genomic_DNA"/>
</dbReference>
<proteinExistence type="predicted"/>
<evidence type="ECO:0000313" key="1">
    <source>
        <dbReference type="EMBL" id="ARF11345.1"/>
    </source>
</evidence>
<protein>
    <submittedName>
        <fullName evidence="1">Uncharacterized protein</fullName>
    </submittedName>
</protein>
<gene>
    <name evidence="1" type="ORF">Klosneuvirus_1_202</name>
</gene>
<accession>A0A1V0SHZ7</accession>
<sequence length="258" mass="30889">MYKYIFSYINIMEFDESLLVDFSDIPDADLNEPVTVQPKKQIEYDKETNEKYRVLRLRKMDPLLYNEVDDQYAFKFKYKWDPYTGERLEEDPNGPIYFDPDYLIKYFHTKRLDKLWVQPTDESNGYFEGYYDAGVGAGDDFHLASRGAHPEWYIFRIPIIDCYLTKDHNRQFITFGPKLTNEEILEIERLANLRADNYRMLFNRNRPSLNQMKELYDLAIAREPNKSIIEQKHKKESVQDHYNKINRQAVDQLVEMAG</sequence>